<feature type="domain" description="MACPF" evidence="1">
    <location>
        <begin position="16"/>
        <end position="346"/>
    </location>
</feature>
<evidence type="ECO:0000313" key="2">
    <source>
        <dbReference type="EMBL" id="RNA60914.1"/>
    </source>
</evidence>
<comment type="caution">
    <text evidence="2">The sequence shown here is derived from an EMBL/GenBank/DDBJ whole genome shotgun (WGS) entry which is preliminary data.</text>
</comment>
<sequence length="460" mass="52689">MQKQFLFFSKFLLIILLGSCSMEEFNTEEIPTRAENTEYSSMHKAGDSAYDLLGHGYNVTREFANANSAGFQVIDIDRFKTEQASRLVTENIFSQEYTEDYGDNAESYARKISNKIDLSADEIPLFGATLSVAFHSAFNNNKKFDAKYIYGSYKLTIKHKRLRINATKDILTDYLSPEFIQDIQTQTPEQIVKSYGTHILLDIYTGAEINTLFQAETKNKNRERAARIGIKIGIKKVFNIDIANDLDITAAVNNYSEKLSYETRGGDPSKALVGELNINESKPKIMLSSWQNSSTVNNAVLVDFGKNGLLIIYDLIKDPVKKAQLKAYIDQYLIDNKVSLEFPPTPIHQYFNGIDHFYTREEGNYLLYTHEKTEFQALLNRAPHAVPIYRYFNGIDHLYTKTEGVYPGYTEEGVEFYAFPTQQPNTVPIYKYFNGIDHFYTKTVGFYLGYTNEGIEFYAY</sequence>
<dbReference type="EMBL" id="QWIU01000002">
    <property type="protein sequence ID" value="RNA60914.1"/>
    <property type="molecule type" value="Genomic_DNA"/>
</dbReference>
<accession>A0A3M7TD05</accession>
<reference evidence="2 3" key="1">
    <citation type="submission" date="2018-08" db="EMBL/GenBank/DDBJ databases">
        <title>Chryseobacterium nematophagum: a novel matrix digesting pathogen of nematodes.</title>
        <authorList>
            <person name="Page A."/>
            <person name="Roberts M."/>
            <person name="Felix M.-A."/>
            <person name="Weir W."/>
        </authorList>
    </citation>
    <scope>NUCLEOTIDE SEQUENCE [LARGE SCALE GENOMIC DNA]</scope>
    <source>
        <strain evidence="2 3">JUb129</strain>
    </source>
</reference>
<organism evidence="2 3">
    <name type="scientific">Chryseobacterium nematophagum</name>
    <dbReference type="NCBI Taxonomy" id="2305228"/>
    <lineage>
        <taxon>Bacteria</taxon>
        <taxon>Pseudomonadati</taxon>
        <taxon>Bacteroidota</taxon>
        <taxon>Flavobacteriia</taxon>
        <taxon>Flavobacteriales</taxon>
        <taxon>Weeksellaceae</taxon>
        <taxon>Chryseobacterium group</taxon>
        <taxon>Chryseobacterium</taxon>
    </lineage>
</organism>
<dbReference type="InterPro" id="IPR043708">
    <property type="entry name" value="DUF5648"/>
</dbReference>
<dbReference type="Pfam" id="PF01823">
    <property type="entry name" value="MACPF"/>
    <property type="match status" value="1"/>
</dbReference>
<dbReference type="OrthoDB" id="1038436at2"/>
<name>A0A3M7TD05_9FLAO</name>
<dbReference type="AlphaFoldDB" id="A0A3M7TD05"/>
<protein>
    <recommendedName>
        <fullName evidence="1">MACPF domain-containing protein</fullName>
    </recommendedName>
</protein>
<dbReference type="Proteomes" id="UP000278775">
    <property type="component" value="Unassembled WGS sequence"/>
</dbReference>
<dbReference type="PROSITE" id="PS51412">
    <property type="entry name" value="MACPF_2"/>
    <property type="match status" value="1"/>
</dbReference>
<proteinExistence type="predicted"/>
<gene>
    <name evidence="2" type="ORF">D1631_02680</name>
</gene>
<dbReference type="RefSeq" id="WP_122635100.1">
    <property type="nucleotide sequence ID" value="NZ_QWIU01000002.1"/>
</dbReference>
<dbReference type="Pfam" id="PF18885">
    <property type="entry name" value="DUF5648"/>
    <property type="match status" value="1"/>
</dbReference>
<evidence type="ECO:0000259" key="1">
    <source>
        <dbReference type="PROSITE" id="PS51412"/>
    </source>
</evidence>
<evidence type="ECO:0000313" key="3">
    <source>
        <dbReference type="Proteomes" id="UP000278775"/>
    </source>
</evidence>
<dbReference type="InterPro" id="IPR020864">
    <property type="entry name" value="MACPF"/>
</dbReference>